<evidence type="ECO:0000313" key="3">
    <source>
        <dbReference type="Proteomes" id="UP000001307"/>
    </source>
</evidence>
<dbReference type="InParanoid" id="E4X6E4"/>
<dbReference type="AlphaFoldDB" id="E4X6E4"/>
<reference evidence="2" key="1">
    <citation type="journal article" date="2010" name="Science">
        <title>Plasticity of animal genome architecture unmasked by rapid evolution of a pelagic tunicate.</title>
        <authorList>
            <person name="Denoeud F."/>
            <person name="Henriet S."/>
            <person name="Mungpakdee S."/>
            <person name="Aury J.M."/>
            <person name="Da Silva C."/>
            <person name="Brinkmann H."/>
            <person name="Mikhaleva J."/>
            <person name="Olsen L.C."/>
            <person name="Jubin C."/>
            <person name="Canestro C."/>
            <person name="Bouquet J.M."/>
            <person name="Danks G."/>
            <person name="Poulain J."/>
            <person name="Campsteijn C."/>
            <person name="Adamski M."/>
            <person name="Cross I."/>
            <person name="Yadetie F."/>
            <person name="Muffato M."/>
            <person name="Louis A."/>
            <person name="Butcher S."/>
            <person name="Tsagkogeorga G."/>
            <person name="Konrad A."/>
            <person name="Singh S."/>
            <person name="Jensen M.F."/>
            <person name="Cong E.H."/>
            <person name="Eikeseth-Otteraa H."/>
            <person name="Noel B."/>
            <person name="Anthouard V."/>
            <person name="Porcel B.M."/>
            <person name="Kachouri-Lafond R."/>
            <person name="Nishino A."/>
            <person name="Ugolini M."/>
            <person name="Chourrout P."/>
            <person name="Nishida H."/>
            <person name="Aasland R."/>
            <person name="Huzurbazar S."/>
            <person name="Westhof E."/>
            <person name="Delsuc F."/>
            <person name="Lehrach H."/>
            <person name="Reinhardt R."/>
            <person name="Weissenbach J."/>
            <person name="Roy S.W."/>
            <person name="Artiguenave F."/>
            <person name="Postlethwait J.H."/>
            <person name="Manak J.R."/>
            <person name="Thompson E.M."/>
            <person name="Jaillon O."/>
            <person name="Du Pasquier L."/>
            <person name="Boudinot P."/>
            <person name="Liberles D.A."/>
            <person name="Volff J.N."/>
            <person name="Philippe H."/>
            <person name="Lenhard B."/>
            <person name="Roest Crollius H."/>
            <person name="Wincker P."/>
            <person name="Chourrout D."/>
        </authorList>
    </citation>
    <scope>NUCLEOTIDE SEQUENCE [LARGE SCALE GENOMIC DNA]</scope>
</reference>
<accession>E4X6E4</accession>
<keyword evidence="3" id="KW-1185">Reference proteome</keyword>
<evidence type="ECO:0000256" key="1">
    <source>
        <dbReference type="SAM" id="Phobius"/>
    </source>
</evidence>
<gene>
    <name evidence="2" type="ORF">GSOID_T00003210001</name>
</gene>
<keyword evidence="1" id="KW-1133">Transmembrane helix</keyword>
<dbReference type="EMBL" id="FN653027">
    <property type="protein sequence ID" value="CBY07855.1"/>
    <property type="molecule type" value="Genomic_DNA"/>
</dbReference>
<organism evidence="2">
    <name type="scientific">Oikopleura dioica</name>
    <name type="common">Tunicate</name>
    <dbReference type="NCBI Taxonomy" id="34765"/>
    <lineage>
        <taxon>Eukaryota</taxon>
        <taxon>Metazoa</taxon>
        <taxon>Chordata</taxon>
        <taxon>Tunicata</taxon>
        <taxon>Appendicularia</taxon>
        <taxon>Copelata</taxon>
        <taxon>Oikopleuridae</taxon>
        <taxon>Oikopleura</taxon>
    </lineage>
</organism>
<dbReference type="Proteomes" id="UP000001307">
    <property type="component" value="Unassembled WGS sequence"/>
</dbReference>
<proteinExistence type="predicted"/>
<feature type="transmembrane region" description="Helical" evidence="1">
    <location>
        <begin position="32"/>
        <end position="50"/>
    </location>
</feature>
<evidence type="ECO:0000313" key="2">
    <source>
        <dbReference type="EMBL" id="CBY07855.1"/>
    </source>
</evidence>
<sequence>MSLATFYDTFVFNESNVIISQKRDRFSLKMKLKVANLFFVLQLFLFLIFAKKRTIFDSSEIDEKALARSYEEGDDIEISELPVTDERKKFESIDWEKVKANDHITMHRFGFIIRVYSHELTDAVKRMSEAH</sequence>
<protein>
    <submittedName>
        <fullName evidence="2">Uncharacterized protein</fullName>
    </submittedName>
</protein>
<keyword evidence="1" id="KW-0472">Membrane</keyword>
<keyword evidence="1" id="KW-0812">Transmembrane</keyword>
<name>E4X6E4_OIKDI</name>